<dbReference type="RefSeq" id="WP_168921196.1">
    <property type="nucleotide sequence ID" value="NZ_CP051461.1"/>
</dbReference>
<dbReference type="GO" id="GO:0032259">
    <property type="term" value="P:methylation"/>
    <property type="evidence" value="ECO:0007669"/>
    <property type="project" value="UniProtKB-KW"/>
</dbReference>
<keyword evidence="1" id="KW-1133">Transmembrane helix</keyword>
<reference evidence="2 3" key="1">
    <citation type="submission" date="2020-04" db="EMBL/GenBank/DDBJ databases">
        <title>Complete genome of a Psychrophilic, Marine, Gas Vacuolate Bacterium Polaromonas vacuolata KCTC 22033T.</title>
        <authorList>
            <person name="Hwang K."/>
            <person name="Kim K.M."/>
        </authorList>
    </citation>
    <scope>NUCLEOTIDE SEQUENCE [LARGE SCALE GENOMIC DNA]</scope>
    <source>
        <strain evidence="2 3">KCTC 22033</strain>
    </source>
</reference>
<organism evidence="2 3">
    <name type="scientific">Polaromonas vacuolata</name>
    <dbReference type="NCBI Taxonomy" id="37448"/>
    <lineage>
        <taxon>Bacteria</taxon>
        <taxon>Pseudomonadati</taxon>
        <taxon>Pseudomonadota</taxon>
        <taxon>Betaproteobacteria</taxon>
        <taxon>Burkholderiales</taxon>
        <taxon>Comamonadaceae</taxon>
        <taxon>Polaromonas</taxon>
    </lineage>
</organism>
<feature type="transmembrane region" description="Helical" evidence="1">
    <location>
        <begin position="12"/>
        <end position="33"/>
    </location>
</feature>
<sequence>MQDQQKPSRRGFFFGAAATGAAAAAIVALPRLATPEVQVEAVIAPPENGGGYRLSEHVKSYYKTARL</sequence>
<dbReference type="PROSITE" id="PS51318">
    <property type="entry name" value="TAT"/>
    <property type="match status" value="1"/>
</dbReference>
<evidence type="ECO:0000313" key="2">
    <source>
        <dbReference type="EMBL" id="QJC55311.1"/>
    </source>
</evidence>
<dbReference type="Proteomes" id="UP000502041">
    <property type="component" value="Chromosome"/>
</dbReference>
<keyword evidence="1" id="KW-0812">Transmembrane</keyword>
<dbReference type="PIRSF" id="PIRSF036704">
    <property type="entry name" value="UCP036704"/>
    <property type="match status" value="1"/>
</dbReference>
<dbReference type="InterPro" id="IPR006311">
    <property type="entry name" value="TAT_signal"/>
</dbReference>
<name>A0A6H2H613_9BURK</name>
<gene>
    <name evidence="2" type="primary">cbiD</name>
    <name evidence="2" type="ORF">HC248_00589</name>
</gene>
<dbReference type="KEGG" id="pvac:HC248_00589"/>
<evidence type="ECO:0000313" key="3">
    <source>
        <dbReference type="Proteomes" id="UP000502041"/>
    </source>
</evidence>
<proteinExistence type="predicted"/>
<keyword evidence="1" id="KW-0472">Membrane</keyword>
<dbReference type="AlphaFoldDB" id="A0A6H2H613"/>
<dbReference type="GO" id="GO:0008168">
    <property type="term" value="F:methyltransferase activity"/>
    <property type="evidence" value="ECO:0007669"/>
    <property type="project" value="UniProtKB-KW"/>
</dbReference>
<evidence type="ECO:0000256" key="1">
    <source>
        <dbReference type="SAM" id="Phobius"/>
    </source>
</evidence>
<keyword evidence="3" id="KW-1185">Reference proteome</keyword>
<keyword evidence="2" id="KW-0489">Methyltransferase</keyword>
<protein>
    <submittedName>
        <fullName evidence="2">Cobalt-precorrin-5B C(1)-methyltransferase</fullName>
        <ecNumber evidence="2">2.1.1.195</ecNumber>
    </submittedName>
</protein>
<dbReference type="EC" id="2.1.1.195" evidence="2"/>
<accession>A0A6H2H613</accession>
<dbReference type="EMBL" id="CP051461">
    <property type="protein sequence ID" value="QJC55311.1"/>
    <property type="molecule type" value="Genomic_DNA"/>
</dbReference>
<dbReference type="InterPro" id="IPR014177">
    <property type="entry name" value="Formate_DH_TAT-contain"/>
</dbReference>
<keyword evidence="2" id="KW-0808">Transferase</keyword>